<evidence type="ECO:0000313" key="21">
    <source>
        <dbReference type="EMBL" id="UWP84152.1"/>
    </source>
</evidence>
<evidence type="ECO:0000256" key="11">
    <source>
        <dbReference type="ARBA" id="ARBA00022692"/>
    </source>
</evidence>
<protein>
    <recommendedName>
        <fullName evidence="7 18">Phosphatidate cytidylyltransferase</fullName>
        <ecNumber evidence="6 18">2.7.7.41</ecNumber>
    </recommendedName>
</protein>
<dbReference type="Pfam" id="PF01148">
    <property type="entry name" value="CTP_transf_1"/>
    <property type="match status" value="1"/>
</dbReference>
<evidence type="ECO:0000256" key="5">
    <source>
        <dbReference type="ARBA" id="ARBA00010185"/>
    </source>
</evidence>
<evidence type="ECO:0000256" key="9">
    <source>
        <dbReference type="ARBA" id="ARBA00022516"/>
    </source>
</evidence>
<evidence type="ECO:0000256" key="6">
    <source>
        <dbReference type="ARBA" id="ARBA00012487"/>
    </source>
</evidence>
<proteinExistence type="inferred from homology"/>
<evidence type="ECO:0000256" key="15">
    <source>
        <dbReference type="ARBA" id="ARBA00023136"/>
    </source>
</evidence>
<evidence type="ECO:0000256" key="4">
    <source>
        <dbReference type="ARBA" id="ARBA00005189"/>
    </source>
</evidence>
<evidence type="ECO:0000256" key="8">
    <source>
        <dbReference type="ARBA" id="ARBA00022475"/>
    </source>
</evidence>
<sequence length="333" mass="34507">MAHLDRAHRAPGDPSTRARQDVAAPEASAGLVERAENPILEVVPAVPASDAQPSPEPAKRKSRAGRNLPAAIGVGVGLGGAVLVSLFFFDRWLFLGLVVVAVMVGAWEMVRAVSVQKARPPLVPLLIGGPAMVGLAWFGGADVLPLGLLGTLLLLFVWRFAGGVQHYQRDVTAGALIAVYVPFLGSFAALLAYPAADGSVRVLVTILAVVLSDTGGYVTGVFLGRHKMAPSISPAKSWEGFGGSVVWTAAGSAVALPLLLPDAVWWHGAVFGAAVSIASVLGDLGESMIKRDLGVKDMSNLLPGHGGLMDRLDSILLALPTAYAVLAFLVPPS</sequence>
<evidence type="ECO:0000256" key="3">
    <source>
        <dbReference type="ARBA" id="ARBA00005119"/>
    </source>
</evidence>
<dbReference type="Proteomes" id="UP001059617">
    <property type="component" value="Chromosome"/>
</dbReference>
<keyword evidence="13 20" id="KW-1133">Transmembrane helix</keyword>
<keyword evidence="16" id="KW-0594">Phospholipid biosynthesis</keyword>
<evidence type="ECO:0000256" key="2">
    <source>
        <dbReference type="ARBA" id="ARBA00004651"/>
    </source>
</evidence>
<keyword evidence="9" id="KW-0444">Lipid biosynthesis</keyword>
<keyword evidence="8" id="KW-1003">Cell membrane</keyword>
<feature type="region of interest" description="Disordered" evidence="19">
    <location>
        <begin position="45"/>
        <end position="64"/>
    </location>
</feature>
<feature type="transmembrane region" description="Helical" evidence="20">
    <location>
        <begin position="202"/>
        <end position="225"/>
    </location>
</feature>
<comment type="similarity">
    <text evidence="5 18">Belongs to the CDS family.</text>
</comment>
<keyword evidence="12 18" id="KW-0548">Nucleotidyltransferase</keyword>
<feature type="transmembrane region" description="Helical" evidence="20">
    <location>
        <begin position="144"/>
        <end position="161"/>
    </location>
</feature>
<evidence type="ECO:0000256" key="20">
    <source>
        <dbReference type="SAM" id="Phobius"/>
    </source>
</evidence>
<feature type="transmembrane region" description="Helical" evidence="20">
    <location>
        <begin position="173"/>
        <end position="196"/>
    </location>
</feature>
<dbReference type="EMBL" id="CP073720">
    <property type="protein sequence ID" value="UWP84152.1"/>
    <property type="molecule type" value="Genomic_DNA"/>
</dbReference>
<reference evidence="21" key="1">
    <citation type="submission" date="2021-04" db="EMBL/GenBank/DDBJ databases">
        <authorList>
            <person name="Hartkoorn R.C."/>
            <person name="Beaudoing E."/>
            <person name="Hot D."/>
        </authorList>
    </citation>
    <scope>NUCLEOTIDE SEQUENCE</scope>
    <source>
        <strain evidence="21">NRRL B-16292</strain>
    </source>
</reference>
<evidence type="ECO:0000256" key="1">
    <source>
        <dbReference type="ARBA" id="ARBA00001698"/>
    </source>
</evidence>
<evidence type="ECO:0000256" key="18">
    <source>
        <dbReference type="RuleBase" id="RU003938"/>
    </source>
</evidence>
<evidence type="ECO:0000256" key="17">
    <source>
        <dbReference type="ARBA" id="ARBA00023264"/>
    </source>
</evidence>
<name>A0ABY5W2I7_9ACTN</name>
<dbReference type="GO" id="GO:0016779">
    <property type="term" value="F:nucleotidyltransferase activity"/>
    <property type="evidence" value="ECO:0007669"/>
    <property type="project" value="UniProtKB-KW"/>
</dbReference>
<evidence type="ECO:0000256" key="7">
    <source>
        <dbReference type="ARBA" id="ARBA00019373"/>
    </source>
</evidence>
<keyword evidence="22" id="KW-1185">Reference proteome</keyword>
<dbReference type="PANTHER" id="PTHR46382">
    <property type="entry name" value="PHOSPHATIDATE CYTIDYLYLTRANSFERASE"/>
    <property type="match status" value="1"/>
</dbReference>
<dbReference type="InterPro" id="IPR000374">
    <property type="entry name" value="PC_trans"/>
</dbReference>
<comment type="pathway">
    <text evidence="4">Lipid metabolism.</text>
</comment>
<evidence type="ECO:0000256" key="19">
    <source>
        <dbReference type="SAM" id="MobiDB-lite"/>
    </source>
</evidence>
<comment type="subcellular location">
    <subcellularLocation>
        <location evidence="2">Cell membrane</location>
        <topology evidence="2">Multi-pass membrane protein</topology>
    </subcellularLocation>
</comment>
<gene>
    <name evidence="21" type="ORF">Dfulv_07885</name>
</gene>
<feature type="transmembrane region" description="Helical" evidence="20">
    <location>
        <begin position="68"/>
        <end position="86"/>
    </location>
</feature>
<dbReference type="EC" id="2.7.7.41" evidence="6 18"/>
<feature type="transmembrane region" description="Helical" evidence="20">
    <location>
        <begin position="264"/>
        <end position="284"/>
    </location>
</feature>
<evidence type="ECO:0000256" key="13">
    <source>
        <dbReference type="ARBA" id="ARBA00022989"/>
    </source>
</evidence>
<feature type="region of interest" description="Disordered" evidence="19">
    <location>
        <begin position="1"/>
        <end position="35"/>
    </location>
</feature>
<comment type="catalytic activity">
    <reaction evidence="1 18">
        <text>a 1,2-diacyl-sn-glycero-3-phosphate + CTP + H(+) = a CDP-1,2-diacyl-sn-glycerol + diphosphate</text>
        <dbReference type="Rhea" id="RHEA:16229"/>
        <dbReference type="ChEBI" id="CHEBI:15378"/>
        <dbReference type="ChEBI" id="CHEBI:33019"/>
        <dbReference type="ChEBI" id="CHEBI:37563"/>
        <dbReference type="ChEBI" id="CHEBI:58332"/>
        <dbReference type="ChEBI" id="CHEBI:58608"/>
        <dbReference type="EC" id="2.7.7.41"/>
    </reaction>
</comment>
<feature type="compositionally biased region" description="Basic and acidic residues" evidence="19">
    <location>
        <begin position="1"/>
        <end position="20"/>
    </location>
</feature>
<organism evidence="21 22">
    <name type="scientific">Dactylosporangium fulvum</name>
    <dbReference type="NCBI Taxonomy" id="53359"/>
    <lineage>
        <taxon>Bacteria</taxon>
        <taxon>Bacillati</taxon>
        <taxon>Actinomycetota</taxon>
        <taxon>Actinomycetes</taxon>
        <taxon>Micromonosporales</taxon>
        <taxon>Micromonosporaceae</taxon>
        <taxon>Dactylosporangium</taxon>
    </lineage>
</organism>
<evidence type="ECO:0000256" key="16">
    <source>
        <dbReference type="ARBA" id="ARBA00023209"/>
    </source>
</evidence>
<feature type="transmembrane region" description="Helical" evidence="20">
    <location>
        <begin position="122"/>
        <end position="138"/>
    </location>
</feature>
<evidence type="ECO:0000256" key="14">
    <source>
        <dbReference type="ARBA" id="ARBA00023098"/>
    </source>
</evidence>
<keyword evidence="11 18" id="KW-0812">Transmembrane</keyword>
<dbReference type="PROSITE" id="PS01315">
    <property type="entry name" value="CDS"/>
    <property type="match status" value="1"/>
</dbReference>
<feature type="transmembrane region" description="Helical" evidence="20">
    <location>
        <begin position="92"/>
        <end position="110"/>
    </location>
</feature>
<evidence type="ECO:0000256" key="12">
    <source>
        <dbReference type="ARBA" id="ARBA00022695"/>
    </source>
</evidence>
<evidence type="ECO:0000256" key="10">
    <source>
        <dbReference type="ARBA" id="ARBA00022679"/>
    </source>
</evidence>
<accession>A0ABY5W2I7</accession>
<feature type="transmembrane region" description="Helical" evidence="20">
    <location>
        <begin position="237"/>
        <end position="258"/>
    </location>
</feature>
<comment type="pathway">
    <text evidence="3 18">Phospholipid metabolism; CDP-diacylglycerol biosynthesis; CDP-diacylglycerol from sn-glycerol 3-phosphate: step 3/3.</text>
</comment>
<keyword evidence="14" id="KW-0443">Lipid metabolism</keyword>
<evidence type="ECO:0000313" key="22">
    <source>
        <dbReference type="Proteomes" id="UP001059617"/>
    </source>
</evidence>
<reference evidence="21" key="2">
    <citation type="submission" date="2022-09" db="EMBL/GenBank/DDBJ databases">
        <title>Biosynthetic gene clusters of Dactylosporangioum fulvum.</title>
        <authorList>
            <person name="Caradec T."/>
        </authorList>
    </citation>
    <scope>NUCLEOTIDE SEQUENCE</scope>
    <source>
        <strain evidence="21">NRRL B-16292</strain>
    </source>
</reference>
<keyword evidence="15 20" id="KW-0472">Membrane</keyword>
<keyword evidence="17" id="KW-1208">Phospholipid metabolism</keyword>
<keyword evidence="10 18" id="KW-0808">Transferase</keyword>
<dbReference type="PANTHER" id="PTHR46382:SF1">
    <property type="entry name" value="PHOSPHATIDATE CYTIDYLYLTRANSFERASE"/>
    <property type="match status" value="1"/>
</dbReference>